<gene>
    <name evidence="4" type="ORF">ACFSDA_05545</name>
</gene>
<feature type="transmembrane region" description="Helical" evidence="2">
    <location>
        <begin position="714"/>
        <end position="732"/>
    </location>
</feature>
<evidence type="ECO:0000256" key="3">
    <source>
        <dbReference type="SAM" id="SignalP"/>
    </source>
</evidence>
<keyword evidence="2" id="KW-0472">Membrane</keyword>
<reference evidence="5" key="1">
    <citation type="journal article" date="2019" name="Int. J. Syst. Evol. Microbiol.">
        <title>The Global Catalogue of Microorganisms (GCM) 10K type strain sequencing project: providing services to taxonomists for standard genome sequencing and annotation.</title>
        <authorList>
            <consortium name="The Broad Institute Genomics Platform"/>
            <consortium name="The Broad Institute Genome Sequencing Center for Infectious Disease"/>
            <person name="Wu L."/>
            <person name="Ma J."/>
        </authorList>
    </citation>
    <scope>NUCLEOTIDE SEQUENCE [LARGE SCALE GENOMIC DNA]</scope>
    <source>
        <strain evidence="5">JCM 11650</strain>
    </source>
</reference>
<dbReference type="InterPro" id="IPR046112">
    <property type="entry name" value="DUF6049"/>
</dbReference>
<keyword evidence="2" id="KW-0812">Transmembrane</keyword>
<organism evidence="4 5">
    <name type="scientific">Brachybacterium rhamnosum</name>
    <dbReference type="NCBI Taxonomy" id="173361"/>
    <lineage>
        <taxon>Bacteria</taxon>
        <taxon>Bacillati</taxon>
        <taxon>Actinomycetota</taxon>
        <taxon>Actinomycetes</taxon>
        <taxon>Micrococcales</taxon>
        <taxon>Dermabacteraceae</taxon>
        <taxon>Brachybacterium</taxon>
    </lineage>
</organism>
<sequence>MPSTRPLLRPVLAALLTVTMLLAPALLAGAASPASAAAPASPAAPAAPSAPSEGGDSAVDLTLTSLDPTSLAPGGTLTARVRVTNTSEESLDAASLELRTRSSRVTDRAQLSQWEGLTGPDTAGEPVASSDPTVIAPGDSATLQIRVPAEDLGFSGESYLWGTRRISLTLSTSDGPQDAIRTFVVWRPEGASGSITESVLLPMTGTDPGAAAADPSAYADSAASGHLASLQALAAREDVDWWLDPQLLDPPRLAIAEEGDPQTTNGDAAAEYAVPETAQAIASTLQDAVGSRTVLAMPYARTDLAGLREGGATDLADAADALGRDTWQESGIVLRSRAVGIPGDEVTADALDEAAAAGADTVIVPSTSVREDPGSAVTPSSIGTYEATGATGSGRDLRVLAPDPELSAEFASLDGSTDPELVTQRMLAETATIASEYSQAPRHLLISPDPEAALDAEAAGTALDALDEAPWLTRGTTDALLSAAEQDAVTTNPSTSGDDLYALGAIDAATVAPSAESEDGTWTRTDPADVAATDVEPALARRLQDLWGELDTLGAVMEDDAALDGPRLEVLSAASEHWGSAADSSARADLAESAVADLTGAISVVPTSGYNLISDSAGVPITVKNSLDTPITVRIAVSSDRPIVRVGEQPVVTVPARGQIDKTVPVEAIANGTVTLSVQLTSDPDAEDAPDGGAQALTSTSEVPLTVNPAWENWTTLLLVIGMGALVVVGVARARRTGSSHRAPAVHGPEDPVVLARTGRSEPTTEPLPPTADDADDAETHPDPTTETGDEAAAAAEDPEQKEERP</sequence>
<dbReference type="Gene3D" id="2.60.40.10">
    <property type="entry name" value="Immunoglobulins"/>
    <property type="match status" value="1"/>
</dbReference>
<feature type="compositionally biased region" description="Low complexity" evidence="1">
    <location>
        <begin position="60"/>
        <end position="71"/>
    </location>
</feature>
<dbReference type="Pfam" id="PF19516">
    <property type="entry name" value="DUF6049"/>
    <property type="match status" value="1"/>
</dbReference>
<evidence type="ECO:0000256" key="2">
    <source>
        <dbReference type="SAM" id="Phobius"/>
    </source>
</evidence>
<protein>
    <submittedName>
        <fullName evidence="4">DUF6049 family protein</fullName>
    </submittedName>
</protein>
<feature type="chain" id="PRO_5046873197" evidence="3">
    <location>
        <begin position="37"/>
        <end position="806"/>
    </location>
</feature>
<evidence type="ECO:0000256" key="1">
    <source>
        <dbReference type="SAM" id="MobiDB-lite"/>
    </source>
</evidence>
<keyword evidence="5" id="KW-1185">Reference proteome</keyword>
<feature type="compositionally biased region" description="Acidic residues" evidence="1">
    <location>
        <begin position="797"/>
        <end position="806"/>
    </location>
</feature>
<keyword evidence="2" id="KW-1133">Transmembrane helix</keyword>
<feature type="region of interest" description="Disordered" evidence="1">
    <location>
        <begin position="115"/>
        <end position="136"/>
    </location>
</feature>
<evidence type="ECO:0000313" key="4">
    <source>
        <dbReference type="EMBL" id="MFD1834539.1"/>
    </source>
</evidence>
<accession>A0ABW4PUS5</accession>
<comment type="caution">
    <text evidence="4">The sequence shown here is derived from an EMBL/GenBank/DDBJ whole genome shotgun (WGS) entry which is preliminary data.</text>
</comment>
<feature type="compositionally biased region" description="Low complexity" evidence="1">
    <location>
        <begin position="36"/>
        <end position="52"/>
    </location>
</feature>
<feature type="region of interest" description="Disordered" evidence="1">
    <location>
        <begin position="737"/>
        <end position="806"/>
    </location>
</feature>
<feature type="region of interest" description="Disordered" evidence="1">
    <location>
        <begin position="36"/>
        <end position="75"/>
    </location>
</feature>
<feature type="signal peptide" evidence="3">
    <location>
        <begin position="1"/>
        <end position="36"/>
    </location>
</feature>
<evidence type="ECO:0000313" key="5">
    <source>
        <dbReference type="Proteomes" id="UP001597280"/>
    </source>
</evidence>
<dbReference type="RefSeq" id="WP_343903820.1">
    <property type="nucleotide sequence ID" value="NZ_BAAAIS010000002.1"/>
</dbReference>
<dbReference type="Proteomes" id="UP001597280">
    <property type="component" value="Unassembled WGS sequence"/>
</dbReference>
<proteinExistence type="predicted"/>
<keyword evidence="3" id="KW-0732">Signal</keyword>
<dbReference type="InterPro" id="IPR013783">
    <property type="entry name" value="Ig-like_fold"/>
</dbReference>
<name>A0ABW4PUS5_9MICO</name>
<dbReference type="EMBL" id="JBHUFL010000002">
    <property type="protein sequence ID" value="MFD1834539.1"/>
    <property type="molecule type" value="Genomic_DNA"/>
</dbReference>
<feature type="compositionally biased region" description="Low complexity" evidence="1">
    <location>
        <begin position="785"/>
        <end position="796"/>
    </location>
</feature>